<accession>A0AAU7QEJ6</accession>
<name>A0AAU7QEJ6_9GAMM</name>
<dbReference type="Gene3D" id="3.40.50.620">
    <property type="entry name" value="HUPs"/>
    <property type="match status" value="1"/>
</dbReference>
<dbReference type="AlphaFoldDB" id="A0AAU7QEJ6"/>
<evidence type="ECO:0000313" key="2">
    <source>
        <dbReference type="EMBL" id="XBS71513.1"/>
    </source>
</evidence>
<protein>
    <submittedName>
        <fullName evidence="2">Universal stress protein</fullName>
    </submittedName>
</protein>
<evidence type="ECO:0000259" key="1">
    <source>
        <dbReference type="Pfam" id="PF00582"/>
    </source>
</evidence>
<organism evidence="2">
    <name type="scientific">Acerihabitans sp. KWT182</name>
    <dbReference type="NCBI Taxonomy" id="3157919"/>
    <lineage>
        <taxon>Bacteria</taxon>
        <taxon>Pseudomonadati</taxon>
        <taxon>Pseudomonadota</taxon>
        <taxon>Gammaproteobacteria</taxon>
        <taxon>Enterobacterales</taxon>
        <taxon>Pectobacteriaceae</taxon>
        <taxon>Acerihabitans</taxon>
    </lineage>
</organism>
<reference evidence="2" key="1">
    <citation type="submission" date="2024-06" db="EMBL/GenBank/DDBJ databases">
        <authorList>
            <person name="Coelho C."/>
            <person name="Bento M."/>
            <person name="Garcia E."/>
            <person name="Camelo A."/>
            <person name="Brandao I."/>
            <person name="Espirito Santo C."/>
            <person name="Trovao J."/>
            <person name="Verissimo A."/>
            <person name="Costa J."/>
            <person name="Tiago I."/>
        </authorList>
    </citation>
    <scope>NUCLEOTIDE SEQUENCE</scope>
    <source>
        <strain evidence="2">KWT182</strain>
    </source>
</reference>
<dbReference type="InterPro" id="IPR014729">
    <property type="entry name" value="Rossmann-like_a/b/a_fold"/>
</dbReference>
<gene>
    <name evidence="2" type="ORF">ABK905_11660</name>
</gene>
<feature type="domain" description="UspA" evidence="1">
    <location>
        <begin position="4"/>
        <end position="136"/>
    </location>
</feature>
<sequence length="139" mass="15588">MAVYTHALVLIHDQDDGLTLLNHVAALSKTLGTKITLCHLSDDYRPLDYVSDGRMGDRQSKDVIAAKDMLSRVVDMASFPVEIAELVTIRRFREVEDFVTKNGIDVVIAGHKNRFLGTMTSWSAEFINHLSVDVLIHHL</sequence>
<dbReference type="Pfam" id="PF00582">
    <property type="entry name" value="Usp"/>
    <property type="match status" value="1"/>
</dbReference>
<dbReference type="InterPro" id="IPR006016">
    <property type="entry name" value="UspA"/>
</dbReference>
<dbReference type="SUPFAM" id="SSF52402">
    <property type="entry name" value="Adenine nucleotide alpha hydrolases-like"/>
    <property type="match status" value="1"/>
</dbReference>
<proteinExistence type="predicted"/>
<dbReference type="EMBL" id="CP157947">
    <property type="protein sequence ID" value="XBS71513.1"/>
    <property type="molecule type" value="Genomic_DNA"/>
</dbReference>